<evidence type="ECO:0000256" key="6">
    <source>
        <dbReference type="ARBA" id="ARBA00022741"/>
    </source>
</evidence>
<gene>
    <name evidence="13" type="ORF">chiPu_0016512</name>
</gene>
<dbReference type="Gene3D" id="3.40.50.300">
    <property type="entry name" value="P-loop containing nucleotide triphosphate hydrolases"/>
    <property type="match status" value="2"/>
</dbReference>
<dbReference type="GO" id="GO:0030915">
    <property type="term" value="C:Smc5-Smc6 complex"/>
    <property type="evidence" value="ECO:0007669"/>
    <property type="project" value="TreeGrafter"/>
</dbReference>
<dbReference type="GO" id="GO:0000724">
    <property type="term" value="P:double-strand break repair via homologous recombination"/>
    <property type="evidence" value="ECO:0007669"/>
    <property type="project" value="TreeGrafter"/>
</dbReference>
<dbReference type="SUPFAM" id="SSF52540">
    <property type="entry name" value="P-loop containing nucleoside triphosphate hydrolases"/>
    <property type="match status" value="1"/>
</dbReference>
<keyword evidence="5" id="KW-0158">Chromosome</keyword>
<evidence type="ECO:0000256" key="5">
    <source>
        <dbReference type="ARBA" id="ARBA00022454"/>
    </source>
</evidence>
<dbReference type="GO" id="GO:0003697">
    <property type="term" value="F:single-stranded DNA binding"/>
    <property type="evidence" value="ECO:0007669"/>
    <property type="project" value="TreeGrafter"/>
</dbReference>
<evidence type="ECO:0000256" key="1">
    <source>
        <dbReference type="ARBA" id="ARBA00004123"/>
    </source>
</evidence>
<accession>A0A401T5R3</accession>
<feature type="coiled-coil region" evidence="11">
    <location>
        <begin position="657"/>
        <end position="750"/>
    </location>
</feature>
<dbReference type="GO" id="GO:0000781">
    <property type="term" value="C:chromosome, telomeric region"/>
    <property type="evidence" value="ECO:0007669"/>
    <property type="project" value="UniProtKB-SubCell"/>
</dbReference>
<dbReference type="STRING" id="137246.A0A401T5R3"/>
<evidence type="ECO:0000313" key="13">
    <source>
        <dbReference type="EMBL" id="GCC38001.1"/>
    </source>
</evidence>
<evidence type="ECO:0000256" key="8">
    <source>
        <dbReference type="ARBA" id="ARBA00023054"/>
    </source>
</evidence>
<dbReference type="OrthoDB" id="10254973at2759"/>
<dbReference type="GO" id="GO:0005634">
    <property type="term" value="C:nucleus"/>
    <property type="evidence" value="ECO:0007669"/>
    <property type="project" value="UniProtKB-SubCell"/>
</dbReference>
<dbReference type="Proteomes" id="UP000287033">
    <property type="component" value="Unassembled WGS sequence"/>
</dbReference>
<comment type="caution">
    <text evidence="13">The sequence shown here is derived from an EMBL/GenBank/DDBJ whole genome shotgun (WGS) entry which is preliminary data.</text>
</comment>
<keyword evidence="14" id="KW-1185">Reference proteome</keyword>
<dbReference type="PANTHER" id="PTHR45916:SF1">
    <property type="entry name" value="STRUCTURAL MAINTENANCE OF CHROMOSOMES PROTEIN 5"/>
    <property type="match status" value="1"/>
</dbReference>
<dbReference type="PANTHER" id="PTHR45916">
    <property type="entry name" value="STRUCTURAL MAINTENANCE OF CHROMOSOMES PROTEIN 5"/>
    <property type="match status" value="1"/>
</dbReference>
<dbReference type="OMA" id="RFWTSQP"/>
<dbReference type="EMBL" id="BEZZ01001093">
    <property type="protein sequence ID" value="GCC38001.1"/>
    <property type="molecule type" value="Genomic_DNA"/>
</dbReference>
<name>A0A401T5R3_CHIPU</name>
<sequence>MAALKRKLSGQREASGKRGLSGRQLLLEATGGDRAGNQFVEGSIVRIKMDNFLTYDSCEIHPGANLNMIVGANGTGKSSIICAICLGLAGKTSFIGRGDKVGLYVKRGYSKGSIELEIYKRPHNLIVSREISVLNNQSVWQINGEHATQKMVEEQTSALNIQVGNLCQFLPQEKVGEFAKMSKIELLEATEKSVGPPEMYKFHSDLKNYREKEKELENTCKEKSVALEKMKQRNERNEQDVQRYYERQRHLDKIKMLERKRPWVEYEVARQEHEEVKRVRDQLKQELKALKEAQAPMTRKIQTVERQCREQETKIKEKGSEIKKITQECKQKQDYLERKDKEVEEVQQRLRMKKDEEIDRQKRISNTKKMIEDLQKELNTTRNYDHVQPEIDQISSALRKVQQDKGTVDSEKVELRREKENLEKEKKKIMANIKRLEDMMHIKEESLRNYFRDTYNAVLWLRQNRNLFRGHIYEPIMLELNMKDSRNAKYVENHISMNDMRAFVCVNMDDMGAFLSEVRDKQRLKVNAVCAPSVSAAGRPPTRPIQELQMYGFVSYLRELIDAPEPVMSYLCEQYKVYDVPIGTARTKMLIEKVISETQLRQIYTGEERYTVKKSIYSNKIISSNTQLKDAKFLTIQVDADERRRLEDLSRDITSNLNAVESRITEFSEKQRLLERKDNELRTKKKELLEMKSRRRQLEQKISTKNDSLKQMEMDAINIEEEEQKANAKMKAIQNQKAKLVSELTQLIKTCLTLNMEKVGFVLENTSLTYQKNRLETELKESAVEQKMKQQQYVELDEKKRRLLNMCKERMKAARETCDLDPNESDIPSELMTAFQSLPNSLDEIDASLNEERSRASCFTGLNSSVIDEYKRRKQEIENLSEELNRKNNELEEYKLNISQAKEKWLNPLKQLVEQINEKFSEYFRSMQCAGEIDLHTDNEEEYDKYGIRIRVKFRSSTQLHELTPHHQSGGERSVSTMLYLMALQELNRCPFRVVDEINQGMDPTNERRVFEMVVRTACKENTSQYFFITPKLLQNLTYSDNMTVLCVYNGPHMLPPGKWNLKAFLRRRRRVQVHN</sequence>
<evidence type="ECO:0000259" key="12">
    <source>
        <dbReference type="Pfam" id="PF13175"/>
    </source>
</evidence>
<evidence type="ECO:0000256" key="4">
    <source>
        <dbReference type="ARBA" id="ARBA00018687"/>
    </source>
</evidence>
<keyword evidence="6" id="KW-0547">Nucleotide-binding</keyword>
<dbReference type="FunFam" id="3.40.50.300:FF:001301">
    <property type="entry name" value="Structural maintenance of chromosomes 5"/>
    <property type="match status" value="1"/>
</dbReference>
<feature type="coiled-coil region" evidence="11">
    <location>
        <begin position="863"/>
        <end position="904"/>
    </location>
</feature>
<dbReference type="AlphaFoldDB" id="A0A401T5R3"/>
<keyword evidence="9" id="KW-0539">Nucleus</keyword>
<proteinExistence type="inferred from homology"/>
<dbReference type="InterPro" id="IPR027417">
    <property type="entry name" value="P-loop_NTPase"/>
</dbReference>
<dbReference type="Pfam" id="PF13175">
    <property type="entry name" value="AAA_15"/>
    <property type="match status" value="1"/>
</dbReference>
<dbReference type="GO" id="GO:0005524">
    <property type="term" value="F:ATP binding"/>
    <property type="evidence" value="ECO:0007669"/>
    <property type="project" value="UniProtKB-KW"/>
</dbReference>
<feature type="coiled-coil region" evidence="11">
    <location>
        <begin position="206"/>
        <end position="439"/>
    </location>
</feature>
<evidence type="ECO:0000313" key="14">
    <source>
        <dbReference type="Proteomes" id="UP000287033"/>
    </source>
</evidence>
<dbReference type="FunFam" id="3.40.50.300:FF:000793">
    <property type="entry name" value="Structural maintenance of chromosomes protein 5"/>
    <property type="match status" value="1"/>
</dbReference>
<reference evidence="13 14" key="1">
    <citation type="journal article" date="2018" name="Nat. Ecol. Evol.">
        <title>Shark genomes provide insights into elasmobranch evolution and the origin of vertebrates.</title>
        <authorList>
            <person name="Hara Y"/>
            <person name="Yamaguchi K"/>
            <person name="Onimaru K"/>
            <person name="Kadota M"/>
            <person name="Koyanagi M"/>
            <person name="Keeley SD"/>
            <person name="Tatsumi K"/>
            <person name="Tanaka K"/>
            <person name="Motone F"/>
            <person name="Kageyama Y"/>
            <person name="Nozu R"/>
            <person name="Adachi N"/>
            <person name="Nishimura O"/>
            <person name="Nakagawa R"/>
            <person name="Tanegashima C"/>
            <person name="Kiyatake I"/>
            <person name="Matsumoto R"/>
            <person name="Murakumo K"/>
            <person name="Nishida K"/>
            <person name="Terakita A"/>
            <person name="Kuratani S"/>
            <person name="Sato K"/>
            <person name="Hyodo S Kuraku.S."/>
        </authorList>
    </citation>
    <scope>NUCLEOTIDE SEQUENCE [LARGE SCALE GENOMIC DNA]</scope>
</reference>
<evidence type="ECO:0000256" key="10">
    <source>
        <dbReference type="ARBA" id="ARBA00063886"/>
    </source>
</evidence>
<comment type="subcellular location">
    <subcellularLocation>
        <location evidence="2">Chromosome</location>
    </subcellularLocation>
    <subcellularLocation>
        <location evidence="1">Nucleus</location>
    </subcellularLocation>
</comment>
<evidence type="ECO:0000256" key="9">
    <source>
        <dbReference type="ARBA" id="ARBA00023242"/>
    </source>
</evidence>
<evidence type="ECO:0000256" key="2">
    <source>
        <dbReference type="ARBA" id="ARBA00004286"/>
    </source>
</evidence>
<feature type="domain" description="Endonuclease GajA/Old nuclease/RecF-like AAA" evidence="12">
    <location>
        <begin position="44"/>
        <end position="337"/>
    </location>
</feature>
<keyword evidence="7" id="KW-0067">ATP-binding</keyword>
<comment type="similarity">
    <text evidence="3">Belongs to the SMC family. SMC5 subfamily.</text>
</comment>
<protein>
    <recommendedName>
        <fullName evidence="4">Structural maintenance of chromosomes protein 5</fullName>
    </recommendedName>
</protein>
<evidence type="ECO:0000256" key="3">
    <source>
        <dbReference type="ARBA" id="ARBA00010171"/>
    </source>
</evidence>
<dbReference type="GO" id="GO:0016887">
    <property type="term" value="F:ATP hydrolysis activity"/>
    <property type="evidence" value="ECO:0007669"/>
    <property type="project" value="InterPro"/>
</dbReference>
<organism evidence="13 14">
    <name type="scientific">Chiloscyllium punctatum</name>
    <name type="common">Brownbanded bambooshark</name>
    <name type="synonym">Hemiscyllium punctatum</name>
    <dbReference type="NCBI Taxonomy" id="137246"/>
    <lineage>
        <taxon>Eukaryota</taxon>
        <taxon>Metazoa</taxon>
        <taxon>Chordata</taxon>
        <taxon>Craniata</taxon>
        <taxon>Vertebrata</taxon>
        <taxon>Chondrichthyes</taxon>
        <taxon>Elasmobranchii</taxon>
        <taxon>Galeomorphii</taxon>
        <taxon>Galeoidea</taxon>
        <taxon>Orectolobiformes</taxon>
        <taxon>Hemiscylliidae</taxon>
        <taxon>Chiloscyllium</taxon>
    </lineage>
</organism>
<comment type="subunit">
    <text evidence="10">Forms a heterodimer with smc6. Component of the SMC5-SMC6 complex which consists at least of smc5, smc6, nsmce2, nsmce1 and nsmce4a.</text>
</comment>
<evidence type="ECO:0000256" key="11">
    <source>
        <dbReference type="SAM" id="Coils"/>
    </source>
</evidence>
<dbReference type="InterPro" id="IPR041685">
    <property type="entry name" value="AAA_GajA/Old/RecF-like"/>
</dbReference>
<evidence type="ECO:0000256" key="7">
    <source>
        <dbReference type="ARBA" id="ARBA00022840"/>
    </source>
</evidence>
<keyword evidence="8 11" id="KW-0175">Coiled coil</keyword>